<keyword evidence="2" id="KW-1185">Reference proteome</keyword>
<name>A0A2W1NL89_PAEXE</name>
<evidence type="ECO:0000313" key="1">
    <source>
        <dbReference type="EMBL" id="PZE19763.1"/>
    </source>
</evidence>
<accession>A0A2W1NL89</accession>
<organism evidence="1 2">
    <name type="scientific">Paenibacillus xerothermodurans</name>
    <dbReference type="NCBI Taxonomy" id="1977292"/>
    <lineage>
        <taxon>Bacteria</taxon>
        <taxon>Bacillati</taxon>
        <taxon>Bacillota</taxon>
        <taxon>Bacilli</taxon>
        <taxon>Bacillales</taxon>
        <taxon>Paenibacillaceae</taxon>
        <taxon>Paenibacillus</taxon>
    </lineage>
</organism>
<dbReference type="EMBL" id="NHRJ02000013">
    <property type="protein sequence ID" value="PZE19763.1"/>
    <property type="molecule type" value="Genomic_DNA"/>
</dbReference>
<gene>
    <name evidence="1" type="ORF">CBW46_016585</name>
</gene>
<proteinExistence type="predicted"/>
<dbReference type="AlphaFoldDB" id="A0A2W1NL89"/>
<sequence length="87" mass="9497">MENKELRSCGQKVPECRNAKVCNISLAMRPTDAARKVRTTFSIGPLLLLPGPPGVISMIYLHVCGAKKSSRFKVPAAFAICAFFFVP</sequence>
<protein>
    <submittedName>
        <fullName evidence="1">Uncharacterized protein</fullName>
    </submittedName>
</protein>
<comment type="caution">
    <text evidence="1">The sequence shown here is derived from an EMBL/GenBank/DDBJ whole genome shotgun (WGS) entry which is preliminary data.</text>
</comment>
<reference evidence="1" key="1">
    <citation type="submission" date="2018-06" db="EMBL/GenBank/DDBJ databases">
        <title>Paenibacillus xerothermodurans sp. nov. an extremely dry heat resistant spore forming bacterium isolated from the soil of Cape Canaveral, Florida.</title>
        <authorList>
            <person name="Seuylemezian A."/>
            <person name="Kaur N."/>
            <person name="Patil P."/>
            <person name="Patil P."/>
            <person name="Mayilraj S."/>
            <person name="Vaishampayan P."/>
        </authorList>
    </citation>
    <scope>NUCLEOTIDE SEQUENCE [LARGE SCALE GENOMIC DNA]</scope>
    <source>
        <strain evidence="1">ATCC 27380</strain>
    </source>
</reference>
<evidence type="ECO:0000313" key="2">
    <source>
        <dbReference type="Proteomes" id="UP000214746"/>
    </source>
</evidence>
<dbReference type="Proteomes" id="UP000214746">
    <property type="component" value="Unassembled WGS sequence"/>
</dbReference>